<name>A0AAE7WGC9_9CAUD</name>
<dbReference type="GeneID" id="77925730"/>
<evidence type="ECO:0000313" key="1">
    <source>
        <dbReference type="EMBL" id="QYN80352.1"/>
    </source>
</evidence>
<reference evidence="2" key="1">
    <citation type="journal article" date="2021" name="Viruses">
        <title>Novel Viruses That Lyse Plant and Human Strains of Kosakonia cowanii.</title>
        <authorList>
            <person name="Petrzik K."/>
            <person name="Brazdova S."/>
            <person name="Krawczyk K."/>
        </authorList>
    </citation>
    <scope>NUCLEOTIDE SEQUENCE [LARGE SCALE GENOMIC DNA]</scope>
</reference>
<dbReference type="RefSeq" id="YP_010650158.1">
    <property type="nucleotide sequence ID" value="NC_070776.1"/>
</dbReference>
<protein>
    <submittedName>
        <fullName evidence="1">Uncharacterized protein</fullName>
    </submittedName>
</protein>
<proteinExistence type="predicted"/>
<dbReference type="Proteomes" id="UP000828441">
    <property type="component" value="Segment"/>
</dbReference>
<organism evidence="1 2">
    <name type="scientific">Kosakonia phage 305</name>
    <dbReference type="NCBI Taxonomy" id="2863193"/>
    <lineage>
        <taxon>Viruses</taxon>
        <taxon>Duplodnaviria</taxon>
        <taxon>Heunggongvirae</taxon>
        <taxon>Uroviricota</taxon>
        <taxon>Caudoviricetes</taxon>
        <taxon>Pantevenvirales</taxon>
        <taxon>Straboviridae</taxon>
        <taxon>Tevenvirinae</taxon>
        <taxon>Kanagawavirus</taxon>
        <taxon>Kanagawavirus threeohfive</taxon>
    </lineage>
</organism>
<sequence>MAELHKEMIRGPQFGRRIQGWDEAGHPIGGLKQPTKETRITSLATHYGALADSVASDELKQAKDEVEQEFLAQAKKGKRQFNWYPSALAKKYKDQLTKWMQDDGVMVNWKHDQRDGDWVEIVF</sequence>
<evidence type="ECO:0000313" key="2">
    <source>
        <dbReference type="Proteomes" id="UP000828441"/>
    </source>
</evidence>
<dbReference type="KEGG" id="vg:77925730"/>
<dbReference type="EMBL" id="MZ348423">
    <property type="protein sequence ID" value="QYN80352.1"/>
    <property type="molecule type" value="Genomic_DNA"/>
</dbReference>
<keyword evidence="2" id="KW-1185">Reference proteome</keyword>
<accession>A0AAE7WGC9</accession>